<comment type="caution">
    <text evidence="2">The sequence shown here is derived from an EMBL/GenBank/DDBJ whole genome shotgun (WGS) entry which is preliminary data.</text>
</comment>
<protein>
    <submittedName>
        <fullName evidence="2">Uncharacterized protein</fullName>
    </submittedName>
</protein>
<name>G7DZR5_MIXOS</name>
<reference evidence="2 3" key="1">
    <citation type="journal article" date="2011" name="J. Gen. Appl. Microbiol.">
        <title>Draft genome sequencing of the enigmatic basidiomycete Mixia osmundae.</title>
        <authorList>
            <person name="Nishida H."/>
            <person name="Nagatsuka Y."/>
            <person name="Sugiyama J."/>
        </authorList>
    </citation>
    <scope>NUCLEOTIDE SEQUENCE [LARGE SCALE GENOMIC DNA]</scope>
    <source>
        <strain evidence="3">CBS 9802 / IAM 14324 / JCM 22182 / KY 12970</strain>
    </source>
</reference>
<proteinExistence type="predicted"/>
<organism evidence="2 3">
    <name type="scientific">Mixia osmundae (strain CBS 9802 / IAM 14324 / JCM 22182 / KY 12970)</name>
    <dbReference type="NCBI Taxonomy" id="764103"/>
    <lineage>
        <taxon>Eukaryota</taxon>
        <taxon>Fungi</taxon>
        <taxon>Dikarya</taxon>
        <taxon>Basidiomycota</taxon>
        <taxon>Pucciniomycotina</taxon>
        <taxon>Mixiomycetes</taxon>
        <taxon>Mixiales</taxon>
        <taxon>Mixiaceae</taxon>
        <taxon>Mixia</taxon>
    </lineage>
</organism>
<dbReference type="HOGENOM" id="CLU_1928126_0_0_1"/>
<reference evidence="2 3" key="2">
    <citation type="journal article" date="2012" name="Open Biol.">
        <title>Characteristics of nucleosomes and linker DNA regions on the genome of the basidiomycete Mixia osmundae revealed by mono- and dinucleosome mapping.</title>
        <authorList>
            <person name="Nishida H."/>
            <person name="Kondo S."/>
            <person name="Matsumoto T."/>
            <person name="Suzuki Y."/>
            <person name="Yoshikawa H."/>
            <person name="Taylor T.D."/>
            <person name="Sugiyama J."/>
        </authorList>
    </citation>
    <scope>NUCLEOTIDE SEQUENCE [LARGE SCALE GENOMIC DNA]</scope>
    <source>
        <strain evidence="3">CBS 9802 / IAM 14324 / JCM 22182 / KY 12970</strain>
    </source>
</reference>
<dbReference type="Proteomes" id="UP000009131">
    <property type="component" value="Unassembled WGS sequence"/>
</dbReference>
<keyword evidence="3" id="KW-1185">Reference proteome</keyword>
<feature type="region of interest" description="Disordered" evidence="1">
    <location>
        <begin position="24"/>
        <end position="50"/>
    </location>
</feature>
<dbReference type="InParanoid" id="G7DZR5"/>
<evidence type="ECO:0000313" key="3">
    <source>
        <dbReference type="Proteomes" id="UP000009131"/>
    </source>
</evidence>
<evidence type="ECO:0000256" key="1">
    <source>
        <dbReference type="SAM" id="MobiDB-lite"/>
    </source>
</evidence>
<sequence length="131" mass="14161">MPEIKPSPRRTCACEAAKVVNDVAPEKERGSHRQAPVTPVKIQRASRPRRAPIAPRAISLPTSQAILVVCLDCLAPLFRRASLKKAARAGADRSSNAAGLQGHDGMYDEIGPQFPWHGMDKTARSDGIDNL</sequence>
<feature type="compositionally biased region" description="Basic and acidic residues" evidence="1">
    <location>
        <begin position="118"/>
        <end position="131"/>
    </location>
</feature>
<dbReference type="RefSeq" id="XP_014567890.1">
    <property type="nucleotide sequence ID" value="XM_014712404.1"/>
</dbReference>
<feature type="region of interest" description="Disordered" evidence="1">
    <location>
        <begin position="85"/>
        <end position="131"/>
    </location>
</feature>
<dbReference type="EMBL" id="BABT02000074">
    <property type="protein sequence ID" value="GAA96075.1"/>
    <property type="molecule type" value="Genomic_DNA"/>
</dbReference>
<dbReference type="AlphaFoldDB" id="G7DZR5"/>
<evidence type="ECO:0000313" key="2">
    <source>
        <dbReference type="EMBL" id="GAA96075.1"/>
    </source>
</evidence>
<gene>
    <name evidence="2" type="primary">Mo02736</name>
    <name evidence="2" type="ORF">E5Q_02736</name>
</gene>
<accession>G7DZR5</accession>